<accession>A0ACC3BK35</accession>
<gene>
    <name evidence="1" type="ORF">I4F81_000470</name>
</gene>
<organism evidence="1 2">
    <name type="scientific">Pyropia yezoensis</name>
    <name type="common">Susabi-nori</name>
    <name type="synonym">Porphyra yezoensis</name>
    <dbReference type="NCBI Taxonomy" id="2788"/>
    <lineage>
        <taxon>Eukaryota</taxon>
        <taxon>Rhodophyta</taxon>
        <taxon>Bangiophyceae</taxon>
        <taxon>Bangiales</taxon>
        <taxon>Bangiaceae</taxon>
        <taxon>Pyropia</taxon>
    </lineage>
</organism>
<evidence type="ECO:0000313" key="1">
    <source>
        <dbReference type="EMBL" id="KAK1857856.1"/>
    </source>
</evidence>
<dbReference type="EMBL" id="CM020618">
    <property type="protein sequence ID" value="KAK1857856.1"/>
    <property type="molecule type" value="Genomic_DNA"/>
</dbReference>
<dbReference type="Proteomes" id="UP000798662">
    <property type="component" value="Chromosome 1"/>
</dbReference>
<name>A0ACC3BK35_PYRYE</name>
<evidence type="ECO:0000313" key="2">
    <source>
        <dbReference type="Proteomes" id="UP000798662"/>
    </source>
</evidence>
<proteinExistence type="predicted"/>
<comment type="caution">
    <text evidence="1">The sequence shown here is derived from an EMBL/GenBank/DDBJ whole genome shotgun (WGS) entry which is preliminary data.</text>
</comment>
<reference evidence="1" key="1">
    <citation type="submission" date="2019-11" db="EMBL/GenBank/DDBJ databases">
        <title>Nori genome reveals adaptations in red seaweeds to the harsh intertidal environment.</title>
        <authorList>
            <person name="Wang D."/>
            <person name="Mao Y."/>
        </authorList>
    </citation>
    <scope>NUCLEOTIDE SEQUENCE</scope>
    <source>
        <tissue evidence="1">Gametophyte</tissue>
    </source>
</reference>
<keyword evidence="2" id="KW-1185">Reference proteome</keyword>
<protein>
    <submittedName>
        <fullName evidence="1">Uncharacterized protein</fullName>
    </submittedName>
</protein>
<sequence>MENNEEGLRQLGLRRDSGKSVLHLWARQLPSGRLDGHRSGMVAPDHLLYHGLTKRLVTGAFRLLNVSQRVRVGLSLREALARSHFPTTTIYNEKRNSIVAVGISEWAAALPDLGFEVRRTLRSASSGAGPDAVMTPLHRGLKIVDAYAALVCAAYYFPHVELDGAVACRSRITPRELQLRAEVFFVLVQEACLRADLKAFGMRLDVPNLHRLRELVDHVIPALLHVHHTQELLFENAHQPLKRGVVTGNGHEDSTRALSRYRQAELAARLRLEPSVFLVPDDWTLHAGMWHAELQHRALPEALSSSGVHELLPEVRLGSKPVTLFPSSSLCLLDWRP</sequence>